<dbReference type="EMBL" id="JAVREP010000001">
    <property type="protein sequence ID" value="MDT0327622.1"/>
    <property type="molecule type" value="Genomic_DNA"/>
</dbReference>
<dbReference type="PANTHER" id="PTHR34295">
    <property type="entry name" value="BIOTIN TRANSPORTER BIOY"/>
    <property type="match status" value="1"/>
</dbReference>
<evidence type="ECO:0000256" key="5">
    <source>
        <dbReference type="ARBA" id="ARBA00022692"/>
    </source>
</evidence>
<comment type="subcellular location">
    <subcellularLocation>
        <location evidence="1 8">Cell membrane</location>
        <topology evidence="1 8">Multi-pass membrane protein</topology>
    </subcellularLocation>
</comment>
<dbReference type="InterPro" id="IPR003784">
    <property type="entry name" value="BioY"/>
</dbReference>
<comment type="caution">
    <text evidence="10">The sequence shown here is derived from an EMBL/GenBank/DDBJ whole genome shotgun (WGS) entry which is preliminary data.</text>
</comment>
<keyword evidence="4 8" id="KW-1003">Cell membrane</keyword>
<comment type="similarity">
    <text evidence="2 8">Belongs to the BioY family.</text>
</comment>
<proteinExistence type="inferred from homology"/>
<organism evidence="10 11">
    <name type="scientific">Nocardiopsis lambiniae</name>
    <dbReference type="NCBI Taxonomy" id="3075539"/>
    <lineage>
        <taxon>Bacteria</taxon>
        <taxon>Bacillati</taxon>
        <taxon>Actinomycetota</taxon>
        <taxon>Actinomycetes</taxon>
        <taxon>Streptosporangiales</taxon>
        <taxon>Nocardiopsidaceae</taxon>
        <taxon>Nocardiopsis</taxon>
    </lineage>
</organism>
<evidence type="ECO:0000256" key="8">
    <source>
        <dbReference type="PIRNR" id="PIRNR016661"/>
    </source>
</evidence>
<evidence type="ECO:0000256" key="1">
    <source>
        <dbReference type="ARBA" id="ARBA00004651"/>
    </source>
</evidence>
<feature type="transmembrane region" description="Helical" evidence="9">
    <location>
        <begin position="165"/>
        <end position="187"/>
    </location>
</feature>
<dbReference type="Gene3D" id="1.10.1760.20">
    <property type="match status" value="1"/>
</dbReference>
<feature type="transmembrane region" description="Helical" evidence="9">
    <location>
        <begin position="125"/>
        <end position="145"/>
    </location>
</feature>
<protein>
    <recommendedName>
        <fullName evidence="8">Biotin transporter</fullName>
    </recommendedName>
</protein>
<keyword evidence="6 9" id="KW-1133">Transmembrane helix</keyword>
<dbReference type="Pfam" id="PF02632">
    <property type="entry name" value="BioY"/>
    <property type="match status" value="1"/>
</dbReference>
<evidence type="ECO:0000256" key="7">
    <source>
        <dbReference type="ARBA" id="ARBA00023136"/>
    </source>
</evidence>
<dbReference type="PANTHER" id="PTHR34295:SF4">
    <property type="entry name" value="BIOTIN TRANSPORTER BIOY-RELATED"/>
    <property type="match status" value="1"/>
</dbReference>
<feature type="transmembrane region" description="Helical" evidence="9">
    <location>
        <begin position="20"/>
        <end position="38"/>
    </location>
</feature>
<gene>
    <name evidence="10" type="ORF">RM479_04275</name>
</gene>
<feature type="transmembrane region" description="Helical" evidence="9">
    <location>
        <begin position="99"/>
        <end position="118"/>
    </location>
</feature>
<dbReference type="Proteomes" id="UP001183390">
    <property type="component" value="Unassembled WGS sequence"/>
</dbReference>
<sequence>MPTTRTTGVRYKGLTARDLALIAVFAAFIAVLSITGAINLSFSPVPITLQTLGIMLVPALLGWKRGTLAVAVFLVLGLAGLPLFAGGAGGLGVLAGPSAGFILSWIPAALIIGLLTDLMVRNGRYLFWAGLAVNVVGGILVVYAVGVPWLGVAMGNDHLAAFTAMVWYLPGDLAKAVIAALIASAVYRAYPIPPAGRPVIEDVEPIERTAEAEKADRGEDA</sequence>
<evidence type="ECO:0000256" key="4">
    <source>
        <dbReference type="ARBA" id="ARBA00022475"/>
    </source>
</evidence>
<keyword evidence="5 9" id="KW-0812">Transmembrane</keyword>
<keyword evidence="7 8" id="KW-0472">Membrane</keyword>
<evidence type="ECO:0000313" key="11">
    <source>
        <dbReference type="Proteomes" id="UP001183390"/>
    </source>
</evidence>
<dbReference type="RefSeq" id="WP_311510375.1">
    <property type="nucleotide sequence ID" value="NZ_JAVREP010000001.1"/>
</dbReference>
<evidence type="ECO:0000256" key="6">
    <source>
        <dbReference type="ARBA" id="ARBA00022989"/>
    </source>
</evidence>
<evidence type="ECO:0000256" key="9">
    <source>
        <dbReference type="SAM" id="Phobius"/>
    </source>
</evidence>
<evidence type="ECO:0000256" key="2">
    <source>
        <dbReference type="ARBA" id="ARBA00010692"/>
    </source>
</evidence>
<accession>A0ABU2M4T5</accession>
<dbReference type="PIRSF" id="PIRSF016661">
    <property type="entry name" value="BioY"/>
    <property type="match status" value="1"/>
</dbReference>
<keyword evidence="11" id="KW-1185">Reference proteome</keyword>
<evidence type="ECO:0000313" key="10">
    <source>
        <dbReference type="EMBL" id="MDT0327622.1"/>
    </source>
</evidence>
<keyword evidence="3 8" id="KW-0813">Transport</keyword>
<reference evidence="11" key="1">
    <citation type="submission" date="2023-07" db="EMBL/GenBank/DDBJ databases">
        <title>30 novel species of actinomycetes from the DSMZ collection.</title>
        <authorList>
            <person name="Nouioui I."/>
        </authorList>
    </citation>
    <scope>NUCLEOTIDE SEQUENCE [LARGE SCALE GENOMIC DNA]</scope>
    <source>
        <strain evidence="11">DSM 44743</strain>
    </source>
</reference>
<name>A0ABU2M4T5_9ACTN</name>
<feature type="transmembrane region" description="Helical" evidence="9">
    <location>
        <begin position="44"/>
        <end position="63"/>
    </location>
</feature>
<feature type="transmembrane region" description="Helical" evidence="9">
    <location>
        <begin position="70"/>
        <end position="93"/>
    </location>
</feature>
<evidence type="ECO:0000256" key="3">
    <source>
        <dbReference type="ARBA" id="ARBA00022448"/>
    </source>
</evidence>